<evidence type="ECO:0000256" key="2">
    <source>
        <dbReference type="ARBA" id="ARBA00022617"/>
    </source>
</evidence>
<dbReference type="EMBL" id="JAMYXC010000049">
    <property type="protein sequence ID" value="MCP1167716.1"/>
    <property type="molecule type" value="Genomic_DNA"/>
</dbReference>
<evidence type="ECO:0000256" key="3">
    <source>
        <dbReference type="ARBA" id="ARBA00022723"/>
    </source>
</evidence>
<gene>
    <name evidence="10" type="ORF">NHG85_04100</name>
</gene>
<dbReference type="Proteomes" id="UP001139477">
    <property type="component" value="Unassembled WGS sequence"/>
</dbReference>
<dbReference type="GO" id="GO:0020037">
    <property type="term" value="F:heme binding"/>
    <property type="evidence" value="ECO:0007669"/>
    <property type="project" value="InterPro"/>
</dbReference>
<evidence type="ECO:0000256" key="7">
    <source>
        <dbReference type="SAM" id="MobiDB-lite"/>
    </source>
</evidence>
<dbReference type="RefSeq" id="WP_253330073.1">
    <property type="nucleotide sequence ID" value="NZ_JAMYXC010000049.1"/>
</dbReference>
<accession>A0A9X2JQK5</accession>
<dbReference type="InterPro" id="IPR036909">
    <property type="entry name" value="Cyt_c-like_dom_sf"/>
</dbReference>
<dbReference type="Gene3D" id="1.10.760.10">
    <property type="entry name" value="Cytochrome c-like domain"/>
    <property type="match status" value="1"/>
</dbReference>
<dbReference type="InterPro" id="IPR050597">
    <property type="entry name" value="Cytochrome_c_Oxidase_Subunit"/>
</dbReference>
<evidence type="ECO:0000256" key="4">
    <source>
        <dbReference type="ARBA" id="ARBA00022982"/>
    </source>
</evidence>
<keyword evidence="5 6" id="KW-0408">Iron</keyword>
<name>A0A9X2JQK5_9RHOB</name>
<dbReference type="PROSITE" id="PS51007">
    <property type="entry name" value="CYTC"/>
    <property type="match status" value="1"/>
</dbReference>
<evidence type="ECO:0000259" key="9">
    <source>
        <dbReference type="PROSITE" id="PS51007"/>
    </source>
</evidence>
<feature type="compositionally biased region" description="Polar residues" evidence="7">
    <location>
        <begin position="21"/>
        <end position="30"/>
    </location>
</feature>
<evidence type="ECO:0000256" key="1">
    <source>
        <dbReference type="ARBA" id="ARBA00022448"/>
    </source>
</evidence>
<reference evidence="10" key="1">
    <citation type="submission" date="2022-06" db="EMBL/GenBank/DDBJ databases">
        <title>Limimaricola sediminis sp. nov., isolated from an intertidal sediment.</title>
        <authorList>
            <person name="Shao X."/>
        </authorList>
    </citation>
    <scope>NUCLEOTIDE SEQUENCE</scope>
    <source>
        <strain evidence="10">ASW11-118</strain>
    </source>
</reference>
<sequence length="155" mass="16372">MQSKAKVSLVGIMVLIGTSSLAESGSSDTGNYAKETADSALEAGNNQDPAGEGNDTDEVESSTDRPAENQEIIGDIAIGEELYQDTCKNCHGPKAQGMASFPKLTGHEATYLVERLTAYREGEKVGPNTALMAPMAADLTDEDIARLALYISETL</sequence>
<dbReference type="Pfam" id="PF00034">
    <property type="entry name" value="Cytochrom_C"/>
    <property type="match status" value="1"/>
</dbReference>
<protein>
    <submittedName>
        <fullName evidence="10">C-type cytochrome</fullName>
    </submittedName>
</protein>
<dbReference type="GO" id="GO:0046872">
    <property type="term" value="F:metal ion binding"/>
    <property type="evidence" value="ECO:0007669"/>
    <property type="project" value="UniProtKB-KW"/>
</dbReference>
<dbReference type="AlphaFoldDB" id="A0A9X2JQK5"/>
<evidence type="ECO:0000256" key="8">
    <source>
        <dbReference type="SAM" id="SignalP"/>
    </source>
</evidence>
<keyword evidence="1" id="KW-0813">Transport</keyword>
<organism evidence="10 11">
    <name type="scientific">Limimaricola litoreus</name>
    <dbReference type="NCBI Taxonomy" id="2955316"/>
    <lineage>
        <taxon>Bacteria</taxon>
        <taxon>Pseudomonadati</taxon>
        <taxon>Pseudomonadota</taxon>
        <taxon>Alphaproteobacteria</taxon>
        <taxon>Rhodobacterales</taxon>
        <taxon>Paracoccaceae</taxon>
        <taxon>Limimaricola</taxon>
    </lineage>
</organism>
<proteinExistence type="predicted"/>
<keyword evidence="8" id="KW-0732">Signal</keyword>
<feature type="chain" id="PRO_5040910004" evidence="8">
    <location>
        <begin position="23"/>
        <end position="155"/>
    </location>
</feature>
<keyword evidence="3 6" id="KW-0479">Metal-binding</keyword>
<dbReference type="GO" id="GO:0009055">
    <property type="term" value="F:electron transfer activity"/>
    <property type="evidence" value="ECO:0007669"/>
    <property type="project" value="InterPro"/>
</dbReference>
<evidence type="ECO:0000256" key="5">
    <source>
        <dbReference type="ARBA" id="ARBA00023004"/>
    </source>
</evidence>
<evidence type="ECO:0000313" key="10">
    <source>
        <dbReference type="EMBL" id="MCP1167716.1"/>
    </source>
</evidence>
<keyword evidence="4" id="KW-0249">Electron transport</keyword>
<keyword evidence="11" id="KW-1185">Reference proteome</keyword>
<evidence type="ECO:0000256" key="6">
    <source>
        <dbReference type="PROSITE-ProRule" id="PRU00433"/>
    </source>
</evidence>
<dbReference type="PANTHER" id="PTHR33751:SF9">
    <property type="entry name" value="CYTOCHROME C4"/>
    <property type="match status" value="1"/>
</dbReference>
<evidence type="ECO:0000313" key="11">
    <source>
        <dbReference type="Proteomes" id="UP001139477"/>
    </source>
</evidence>
<feature type="region of interest" description="Disordered" evidence="7">
    <location>
        <begin position="21"/>
        <end position="71"/>
    </location>
</feature>
<feature type="signal peptide" evidence="8">
    <location>
        <begin position="1"/>
        <end position="22"/>
    </location>
</feature>
<dbReference type="SUPFAM" id="SSF46626">
    <property type="entry name" value="Cytochrome c"/>
    <property type="match status" value="1"/>
</dbReference>
<keyword evidence="2 6" id="KW-0349">Heme</keyword>
<dbReference type="PANTHER" id="PTHR33751">
    <property type="entry name" value="CBB3-TYPE CYTOCHROME C OXIDASE SUBUNIT FIXP"/>
    <property type="match status" value="1"/>
</dbReference>
<dbReference type="InterPro" id="IPR009056">
    <property type="entry name" value="Cyt_c-like_dom"/>
</dbReference>
<feature type="domain" description="Cytochrome c" evidence="9">
    <location>
        <begin position="74"/>
        <end position="155"/>
    </location>
</feature>
<comment type="caution">
    <text evidence="10">The sequence shown here is derived from an EMBL/GenBank/DDBJ whole genome shotgun (WGS) entry which is preliminary data.</text>
</comment>